<dbReference type="OrthoDB" id="448649at2759"/>
<proteinExistence type="predicted"/>
<dbReference type="EMBL" id="PQFF01000204">
    <property type="protein sequence ID" value="RHZ74779.1"/>
    <property type="molecule type" value="Genomic_DNA"/>
</dbReference>
<sequence>MCKIFESRLSSENRDRYKNQNKYKDYNYSLPIIQKKPQPQPSPPPTPNNIKKIIKKAALVIDAAMQPCTKNESIPHLNSFLSEEGNNIKVLSQDNECRVKCASFITDLIDPNMMIKGNRESEADDVFYQRQGIHHYHHYL</sequence>
<evidence type="ECO:0000313" key="1">
    <source>
        <dbReference type="EMBL" id="RHZ74779.1"/>
    </source>
</evidence>
<comment type="caution">
    <text evidence="1">The sequence shown here is derived from an EMBL/GenBank/DDBJ whole genome shotgun (WGS) entry which is preliminary data.</text>
</comment>
<accession>A0A397IFT9</accession>
<keyword evidence="2" id="KW-1185">Reference proteome</keyword>
<name>A0A397IFT9_9GLOM</name>
<protein>
    <submittedName>
        <fullName evidence="1">Uncharacterized protein</fullName>
    </submittedName>
</protein>
<gene>
    <name evidence="1" type="ORF">Glove_219g54</name>
</gene>
<evidence type="ECO:0000313" key="2">
    <source>
        <dbReference type="Proteomes" id="UP000266861"/>
    </source>
</evidence>
<dbReference type="Proteomes" id="UP000266861">
    <property type="component" value="Unassembled WGS sequence"/>
</dbReference>
<dbReference type="AlphaFoldDB" id="A0A397IFT9"/>
<reference evidence="1 2" key="1">
    <citation type="submission" date="2018-08" db="EMBL/GenBank/DDBJ databases">
        <title>Genome and evolution of the arbuscular mycorrhizal fungus Diversispora epigaea (formerly Glomus versiforme) and its bacterial endosymbionts.</title>
        <authorList>
            <person name="Sun X."/>
            <person name="Fei Z."/>
            <person name="Harrison M."/>
        </authorList>
    </citation>
    <scope>NUCLEOTIDE SEQUENCE [LARGE SCALE GENOMIC DNA]</scope>
    <source>
        <strain evidence="1 2">IT104</strain>
    </source>
</reference>
<organism evidence="1 2">
    <name type="scientific">Diversispora epigaea</name>
    <dbReference type="NCBI Taxonomy" id="1348612"/>
    <lineage>
        <taxon>Eukaryota</taxon>
        <taxon>Fungi</taxon>
        <taxon>Fungi incertae sedis</taxon>
        <taxon>Mucoromycota</taxon>
        <taxon>Glomeromycotina</taxon>
        <taxon>Glomeromycetes</taxon>
        <taxon>Diversisporales</taxon>
        <taxon>Diversisporaceae</taxon>
        <taxon>Diversispora</taxon>
    </lineage>
</organism>